<gene>
    <name evidence="6" type="ORF">KKI46_16835</name>
</gene>
<keyword evidence="3" id="KW-0238">DNA-binding</keyword>
<evidence type="ECO:0000256" key="3">
    <source>
        <dbReference type="ARBA" id="ARBA00023125"/>
    </source>
</evidence>
<dbReference type="Gene3D" id="3.40.190.290">
    <property type="match status" value="1"/>
</dbReference>
<dbReference type="SUPFAM" id="SSF53850">
    <property type="entry name" value="Periplasmic binding protein-like II"/>
    <property type="match status" value="1"/>
</dbReference>
<keyword evidence="2" id="KW-0805">Transcription regulation</keyword>
<evidence type="ECO:0000313" key="6">
    <source>
        <dbReference type="EMBL" id="QWB31798.1"/>
    </source>
</evidence>
<dbReference type="Pfam" id="PF00126">
    <property type="entry name" value="HTH_1"/>
    <property type="match status" value="1"/>
</dbReference>
<dbReference type="SUPFAM" id="SSF46785">
    <property type="entry name" value="Winged helix' DNA-binding domain"/>
    <property type="match status" value="1"/>
</dbReference>
<sequence length="278" mass="32017">MIFKHVVDLHSISRAAEKLDYVQSNVSQRMKILEDELGARLLIWNNRGVKLTEEGTTLCKYAEDILKRMQDAKSAINKNKWKEYLAIGATQTVSAAMLPKLFLLFMKENNDIDMSMKTQDKQRLQEMLFYGEIDGVFVNGLFDEERFESVHSLTEDIVIFSNQDFKFIEDGCPTLIVNSDTTCTYRNKTFEVAKDKGYTDPKIMEFDILESILSAVESGMGMSVVPKRILDNRKTMQGIIQSDLPMPVRIEFIVILKRKRSKSLQKFIRFIKSLSLNV</sequence>
<dbReference type="InterPro" id="IPR036390">
    <property type="entry name" value="WH_DNA-bd_sf"/>
</dbReference>
<reference evidence="6 7" key="1">
    <citation type="submission" date="2021-05" db="EMBL/GenBank/DDBJ databases">
        <title>Biocontrol using Exiguobacterium acetylicum SI17 against litchi downy blight caused by Peronophythora litchii.</title>
        <authorList>
            <person name="Zheng L."/>
        </authorList>
    </citation>
    <scope>NUCLEOTIDE SEQUENCE [LARGE SCALE GENOMIC DNA]</scope>
    <source>
        <strain evidence="6 7">SI17</strain>
        <plasmid evidence="6 7">p1</plasmid>
    </source>
</reference>
<dbReference type="Proteomes" id="UP000679498">
    <property type="component" value="Plasmid p1"/>
</dbReference>
<dbReference type="Gene3D" id="1.10.10.10">
    <property type="entry name" value="Winged helix-like DNA-binding domain superfamily/Winged helix DNA-binding domain"/>
    <property type="match status" value="1"/>
</dbReference>
<comment type="similarity">
    <text evidence="1">Belongs to the LysR transcriptional regulatory family.</text>
</comment>
<dbReference type="PROSITE" id="PS50931">
    <property type="entry name" value="HTH_LYSR"/>
    <property type="match status" value="1"/>
</dbReference>
<geneLocation type="plasmid" evidence="6 7">
    <name>p1</name>
</geneLocation>
<accession>A0ABX8GEJ2</accession>
<dbReference type="EMBL" id="CP075898">
    <property type="protein sequence ID" value="QWB31798.1"/>
    <property type="molecule type" value="Genomic_DNA"/>
</dbReference>
<evidence type="ECO:0000256" key="2">
    <source>
        <dbReference type="ARBA" id="ARBA00023015"/>
    </source>
</evidence>
<evidence type="ECO:0000256" key="1">
    <source>
        <dbReference type="ARBA" id="ARBA00009437"/>
    </source>
</evidence>
<dbReference type="Pfam" id="PF03466">
    <property type="entry name" value="LysR_substrate"/>
    <property type="match status" value="1"/>
</dbReference>
<dbReference type="InterPro" id="IPR036388">
    <property type="entry name" value="WH-like_DNA-bd_sf"/>
</dbReference>
<evidence type="ECO:0000259" key="5">
    <source>
        <dbReference type="PROSITE" id="PS50931"/>
    </source>
</evidence>
<dbReference type="PANTHER" id="PTHR30126:SF40">
    <property type="entry name" value="HTH-TYPE TRANSCRIPTIONAL REGULATOR GLTR"/>
    <property type="match status" value="1"/>
</dbReference>
<feature type="domain" description="HTH lysR-type" evidence="5">
    <location>
        <begin position="1"/>
        <end position="52"/>
    </location>
</feature>
<dbReference type="InterPro" id="IPR000847">
    <property type="entry name" value="LysR_HTH_N"/>
</dbReference>
<proteinExistence type="inferred from homology"/>
<evidence type="ECO:0000256" key="4">
    <source>
        <dbReference type="ARBA" id="ARBA00023163"/>
    </source>
</evidence>
<keyword evidence="4" id="KW-0804">Transcription</keyword>
<dbReference type="InterPro" id="IPR005119">
    <property type="entry name" value="LysR_subst-bd"/>
</dbReference>
<evidence type="ECO:0000313" key="7">
    <source>
        <dbReference type="Proteomes" id="UP000679498"/>
    </source>
</evidence>
<protein>
    <submittedName>
        <fullName evidence="6">LysR family transcriptional regulator</fullName>
    </submittedName>
</protein>
<dbReference type="PANTHER" id="PTHR30126">
    <property type="entry name" value="HTH-TYPE TRANSCRIPTIONAL REGULATOR"/>
    <property type="match status" value="1"/>
</dbReference>
<keyword evidence="6" id="KW-0614">Plasmid</keyword>
<organism evidence="6 7">
    <name type="scientific">Exiguobacterium acetylicum</name>
    <name type="common">Brevibacterium acetylicum</name>
    <dbReference type="NCBI Taxonomy" id="41170"/>
    <lineage>
        <taxon>Bacteria</taxon>
        <taxon>Bacillati</taxon>
        <taxon>Bacillota</taxon>
        <taxon>Bacilli</taxon>
        <taxon>Bacillales</taxon>
        <taxon>Bacillales Family XII. Incertae Sedis</taxon>
        <taxon>Exiguobacterium</taxon>
    </lineage>
</organism>
<name>A0ABX8GEJ2_EXIAC</name>
<keyword evidence="7" id="KW-1185">Reference proteome</keyword>